<evidence type="ECO:0000256" key="6">
    <source>
        <dbReference type="ARBA" id="ARBA00023316"/>
    </source>
</evidence>
<evidence type="ECO:0000313" key="7">
    <source>
        <dbReference type="EMBL" id="GEO18889.1"/>
    </source>
</evidence>
<dbReference type="InterPro" id="IPR003447">
    <property type="entry name" value="FEMABX"/>
</dbReference>
<dbReference type="InterPro" id="IPR050644">
    <property type="entry name" value="PG_Glycine_Bridge_Synth"/>
</dbReference>
<dbReference type="PANTHER" id="PTHR36174:SF1">
    <property type="entry name" value="LIPID II:GLYCINE GLYCYLTRANSFERASE"/>
    <property type="match status" value="1"/>
</dbReference>
<dbReference type="EMBL" id="BJYU01000267">
    <property type="protein sequence ID" value="GEO18889.1"/>
    <property type="molecule type" value="Genomic_DNA"/>
</dbReference>
<dbReference type="Proteomes" id="UP000321085">
    <property type="component" value="Unassembled WGS sequence"/>
</dbReference>
<dbReference type="PROSITE" id="PS51191">
    <property type="entry name" value="FEMABX"/>
    <property type="match status" value="1"/>
</dbReference>
<dbReference type="AlphaFoldDB" id="A0A512C3V1"/>
<keyword evidence="4" id="KW-0573">Peptidoglycan synthesis</keyword>
<keyword evidence="3" id="KW-0133">Cell shape</keyword>
<evidence type="ECO:0000256" key="1">
    <source>
        <dbReference type="ARBA" id="ARBA00009943"/>
    </source>
</evidence>
<protein>
    <recommendedName>
        <fullName evidence="9">Methicillin resistance protein</fullName>
    </recommendedName>
</protein>
<evidence type="ECO:0000256" key="3">
    <source>
        <dbReference type="ARBA" id="ARBA00022960"/>
    </source>
</evidence>
<reference evidence="7 8" key="1">
    <citation type="submission" date="2019-07" db="EMBL/GenBank/DDBJ databases">
        <title>Whole genome shotgun sequence of Microvirga aerophila NBRC 106136.</title>
        <authorList>
            <person name="Hosoyama A."/>
            <person name="Uohara A."/>
            <person name="Ohji S."/>
            <person name="Ichikawa N."/>
        </authorList>
    </citation>
    <scope>NUCLEOTIDE SEQUENCE [LARGE SCALE GENOMIC DNA]</scope>
    <source>
        <strain evidence="7 8">NBRC 106136</strain>
    </source>
</reference>
<evidence type="ECO:0000313" key="8">
    <source>
        <dbReference type="Proteomes" id="UP000321085"/>
    </source>
</evidence>
<organism evidence="7 8">
    <name type="scientific">Microvirga aerophila</name>
    <dbReference type="NCBI Taxonomy" id="670291"/>
    <lineage>
        <taxon>Bacteria</taxon>
        <taxon>Pseudomonadati</taxon>
        <taxon>Pseudomonadota</taxon>
        <taxon>Alphaproteobacteria</taxon>
        <taxon>Hyphomicrobiales</taxon>
        <taxon>Methylobacteriaceae</taxon>
        <taxon>Microvirga</taxon>
    </lineage>
</organism>
<name>A0A512C3V1_9HYPH</name>
<gene>
    <name evidence="7" type="ORF">MAE02_65850</name>
</gene>
<keyword evidence="2" id="KW-0808">Transferase</keyword>
<keyword evidence="5" id="KW-0012">Acyltransferase</keyword>
<evidence type="ECO:0000256" key="4">
    <source>
        <dbReference type="ARBA" id="ARBA00022984"/>
    </source>
</evidence>
<sequence length="343" mass="39320">MSAQAAVKLPSWEPDKWKAWDTFIEARADPGFRQLSWYTTLKIDDGWERFGTVLRDGDTIVGGAIVLARPFAPGKCFYFIPDGPVFLDEDTAAEQEQVFRAVMSFIERKRQTEQRVISHLAINPRWEHVPDFVTGFRESSRYYGTPRDTLYVDLSVPESDILAQMKPKGRYNIGVAQRHGVSIIEDVSQRGIEDFVSIYRETFDRKGRRGRSSSYFHDLIPRLLAADRGSIFFSEYQGTRIAAALVVYGGHAVTYYYGGSRSTHRNVMAPYLIHFEIMRAAKRRGCGFYDLFGVTPQGTTDDGWQDISAFKRKFGGREVRLVPTLERIYDPAAYREWEEAEDE</sequence>
<dbReference type="Gene3D" id="3.40.630.30">
    <property type="match status" value="2"/>
</dbReference>
<evidence type="ECO:0000256" key="5">
    <source>
        <dbReference type="ARBA" id="ARBA00023315"/>
    </source>
</evidence>
<accession>A0A512C3V1</accession>
<evidence type="ECO:0008006" key="9">
    <source>
        <dbReference type="Google" id="ProtNLM"/>
    </source>
</evidence>
<dbReference type="GO" id="GO:0008360">
    <property type="term" value="P:regulation of cell shape"/>
    <property type="evidence" value="ECO:0007669"/>
    <property type="project" value="UniProtKB-KW"/>
</dbReference>
<proteinExistence type="inferred from homology"/>
<dbReference type="RefSeq" id="WP_114189397.1">
    <property type="nucleotide sequence ID" value="NZ_BJYU01000267.1"/>
</dbReference>
<dbReference type="PANTHER" id="PTHR36174">
    <property type="entry name" value="LIPID II:GLYCINE GLYCYLTRANSFERASE"/>
    <property type="match status" value="1"/>
</dbReference>
<dbReference type="InterPro" id="IPR016181">
    <property type="entry name" value="Acyl_CoA_acyltransferase"/>
</dbReference>
<comment type="caution">
    <text evidence="7">The sequence shown here is derived from an EMBL/GenBank/DDBJ whole genome shotgun (WGS) entry which is preliminary data.</text>
</comment>
<dbReference type="GO" id="GO:0009252">
    <property type="term" value="P:peptidoglycan biosynthetic process"/>
    <property type="evidence" value="ECO:0007669"/>
    <property type="project" value="UniProtKB-KW"/>
</dbReference>
<keyword evidence="8" id="KW-1185">Reference proteome</keyword>
<keyword evidence="6" id="KW-0961">Cell wall biogenesis/degradation</keyword>
<evidence type="ECO:0000256" key="2">
    <source>
        <dbReference type="ARBA" id="ARBA00022679"/>
    </source>
</evidence>
<comment type="similarity">
    <text evidence="1">Belongs to the FemABX family.</text>
</comment>
<dbReference type="Pfam" id="PF02388">
    <property type="entry name" value="FemAB"/>
    <property type="match status" value="2"/>
</dbReference>
<dbReference type="GO" id="GO:0071555">
    <property type="term" value="P:cell wall organization"/>
    <property type="evidence" value="ECO:0007669"/>
    <property type="project" value="UniProtKB-KW"/>
</dbReference>
<dbReference type="OrthoDB" id="9773932at2"/>
<dbReference type="GO" id="GO:0016755">
    <property type="term" value="F:aminoacyltransferase activity"/>
    <property type="evidence" value="ECO:0007669"/>
    <property type="project" value="InterPro"/>
</dbReference>
<dbReference type="SUPFAM" id="SSF55729">
    <property type="entry name" value="Acyl-CoA N-acyltransferases (Nat)"/>
    <property type="match status" value="2"/>
</dbReference>